<dbReference type="EMBL" id="LAZR01040099">
    <property type="protein sequence ID" value="KKL15333.1"/>
    <property type="molecule type" value="Genomic_DNA"/>
</dbReference>
<gene>
    <name evidence="1" type="ORF">LCGC14_2506680</name>
</gene>
<sequence length="76" mass="8974">MRSMDRFEEPGEEEHRINWGRSYLDQEEYLRDQTTLLQRMAIREGALLRAEQVIAKGETPDLDALVRDLENEVPNE</sequence>
<accession>A0A0F9DTZ1</accession>
<dbReference type="AlphaFoldDB" id="A0A0F9DTZ1"/>
<organism evidence="1">
    <name type="scientific">marine sediment metagenome</name>
    <dbReference type="NCBI Taxonomy" id="412755"/>
    <lineage>
        <taxon>unclassified sequences</taxon>
        <taxon>metagenomes</taxon>
        <taxon>ecological metagenomes</taxon>
    </lineage>
</organism>
<evidence type="ECO:0000313" key="1">
    <source>
        <dbReference type="EMBL" id="KKL15333.1"/>
    </source>
</evidence>
<name>A0A0F9DTZ1_9ZZZZ</name>
<comment type="caution">
    <text evidence="1">The sequence shown here is derived from an EMBL/GenBank/DDBJ whole genome shotgun (WGS) entry which is preliminary data.</text>
</comment>
<reference evidence="1" key="1">
    <citation type="journal article" date="2015" name="Nature">
        <title>Complex archaea that bridge the gap between prokaryotes and eukaryotes.</title>
        <authorList>
            <person name="Spang A."/>
            <person name="Saw J.H."/>
            <person name="Jorgensen S.L."/>
            <person name="Zaremba-Niedzwiedzka K."/>
            <person name="Martijn J."/>
            <person name="Lind A.E."/>
            <person name="van Eijk R."/>
            <person name="Schleper C."/>
            <person name="Guy L."/>
            <person name="Ettema T.J."/>
        </authorList>
    </citation>
    <scope>NUCLEOTIDE SEQUENCE</scope>
</reference>
<proteinExistence type="predicted"/>
<protein>
    <submittedName>
        <fullName evidence="1">Uncharacterized protein</fullName>
    </submittedName>
</protein>